<gene>
    <name evidence="2" type="ORF">CCAP1982_LOCUS10223</name>
</gene>
<feature type="region of interest" description="Disordered" evidence="1">
    <location>
        <begin position="66"/>
        <end position="89"/>
    </location>
</feature>
<comment type="caution">
    <text evidence="2">The sequence shown here is derived from an EMBL/GenBank/DDBJ whole genome shotgun (WGS) entry which is preliminary data.</text>
</comment>
<feature type="non-terminal residue" evidence="2">
    <location>
        <position position="1"/>
    </location>
</feature>
<accession>A0A811UXA7</accession>
<keyword evidence="3" id="KW-1185">Reference proteome</keyword>
<evidence type="ECO:0000313" key="3">
    <source>
        <dbReference type="Proteomes" id="UP000606786"/>
    </source>
</evidence>
<name>A0A811UXA7_CERCA</name>
<evidence type="ECO:0000256" key="1">
    <source>
        <dbReference type="SAM" id="MobiDB-lite"/>
    </source>
</evidence>
<dbReference type="OrthoDB" id="8916892at2759"/>
<proteinExistence type="predicted"/>
<dbReference type="Proteomes" id="UP000606786">
    <property type="component" value="Unassembled WGS sequence"/>
</dbReference>
<reference evidence="2" key="1">
    <citation type="submission" date="2020-11" db="EMBL/GenBank/DDBJ databases">
        <authorList>
            <person name="Whitehead M."/>
        </authorList>
    </citation>
    <scope>NUCLEOTIDE SEQUENCE</scope>
    <source>
        <strain evidence="2">EGII</strain>
    </source>
</reference>
<dbReference type="EMBL" id="CAJHJT010000023">
    <property type="protein sequence ID" value="CAD7001733.1"/>
    <property type="molecule type" value="Genomic_DNA"/>
</dbReference>
<protein>
    <submittedName>
        <fullName evidence="2">(Mediterranean fruit fly) hypothetical protein</fullName>
    </submittedName>
</protein>
<sequence length="89" mass="10246">LIHLSMFRNHSQTRLEAQNLYQHIQRGEISIRFLEQEMSNPNTSSKKPKKLLHRLCQQHSPIPICNSSGKLNQNSGPTNRASSFLNNSY</sequence>
<organism evidence="2 3">
    <name type="scientific">Ceratitis capitata</name>
    <name type="common">Mediterranean fruit fly</name>
    <name type="synonym">Tephritis capitata</name>
    <dbReference type="NCBI Taxonomy" id="7213"/>
    <lineage>
        <taxon>Eukaryota</taxon>
        <taxon>Metazoa</taxon>
        <taxon>Ecdysozoa</taxon>
        <taxon>Arthropoda</taxon>
        <taxon>Hexapoda</taxon>
        <taxon>Insecta</taxon>
        <taxon>Pterygota</taxon>
        <taxon>Neoptera</taxon>
        <taxon>Endopterygota</taxon>
        <taxon>Diptera</taxon>
        <taxon>Brachycera</taxon>
        <taxon>Muscomorpha</taxon>
        <taxon>Tephritoidea</taxon>
        <taxon>Tephritidae</taxon>
        <taxon>Ceratitis</taxon>
        <taxon>Ceratitis</taxon>
    </lineage>
</organism>
<evidence type="ECO:0000313" key="2">
    <source>
        <dbReference type="EMBL" id="CAD7001733.1"/>
    </source>
</evidence>
<dbReference type="AlphaFoldDB" id="A0A811UXA7"/>